<keyword evidence="1" id="KW-0812">Transmembrane</keyword>
<sequence length="289" mass="32206">MIFAFLSALSRAGLNIVDRYQIGMKKLSIFYVNLWNNVIPAILMIALCILLGWHGQLVASIFDWKTLVFSGIVQLVAYAFSYAFRHLNVSQVLVIGKMSDLFIPIGIFVTTMQWDWSTYFFAVATTIVCLPILWEKGERENGNAFKKVGLIIGSALVLQASLSPLLTEMNTVVAIRDTFAFTTAVIIWRTVWSLIPLLRKKRAQDEASFFGLLSNPVFFVRALLTIITQTTFILAVGSTASAVAWPILNSTSIFSVALSSLLLREKPSKLQIGIVITITILSVIRFFLL</sequence>
<name>A0A6B3W001_9BACI</name>
<dbReference type="EMBL" id="JACEIO010000008">
    <property type="protein sequence ID" value="MBA4536547.1"/>
    <property type="molecule type" value="Genomic_DNA"/>
</dbReference>
<feature type="transmembrane region" description="Helical" evidence="1">
    <location>
        <begin position="66"/>
        <end position="84"/>
    </location>
</feature>
<feature type="transmembrane region" description="Helical" evidence="1">
    <location>
        <begin position="270"/>
        <end position="288"/>
    </location>
</feature>
<reference evidence="2 5" key="2">
    <citation type="submission" date="2020-07" db="EMBL/GenBank/DDBJ databases">
        <authorList>
            <person name="Feng H."/>
        </authorList>
    </citation>
    <scope>NUCLEOTIDE SEQUENCE [LARGE SCALE GENOMIC DNA]</scope>
    <source>
        <strain evidence="2">S-12</strain>
        <strain evidence="5">s-12</strain>
    </source>
</reference>
<evidence type="ECO:0008006" key="6">
    <source>
        <dbReference type="Google" id="ProtNLM"/>
    </source>
</evidence>
<feature type="transmembrane region" description="Helical" evidence="1">
    <location>
        <begin position="116"/>
        <end position="135"/>
    </location>
</feature>
<evidence type="ECO:0000256" key="1">
    <source>
        <dbReference type="SAM" id="Phobius"/>
    </source>
</evidence>
<evidence type="ECO:0000313" key="2">
    <source>
        <dbReference type="EMBL" id="MBA4536547.1"/>
    </source>
</evidence>
<reference evidence="3 4" key="1">
    <citation type="submission" date="2020-02" db="EMBL/GenBank/DDBJ databases">
        <title>Bacillus aquiflavi sp. nov., isolated from yellow water of strong flavor Chinese baijiu in Yibin region of China.</title>
        <authorList>
            <person name="Xie J."/>
        </authorList>
    </citation>
    <scope>NUCLEOTIDE SEQUENCE [LARGE SCALE GENOMIC DNA]</scope>
    <source>
        <strain evidence="3 4">3H-10</strain>
    </source>
</reference>
<dbReference type="Proteomes" id="UP000570010">
    <property type="component" value="Unassembled WGS sequence"/>
</dbReference>
<feature type="transmembrane region" description="Helical" evidence="1">
    <location>
        <begin position="243"/>
        <end position="263"/>
    </location>
</feature>
<accession>A0A6B3W001</accession>
<evidence type="ECO:0000313" key="5">
    <source>
        <dbReference type="Proteomes" id="UP000570010"/>
    </source>
</evidence>
<feature type="transmembrane region" description="Helical" evidence="1">
    <location>
        <begin position="35"/>
        <end position="54"/>
    </location>
</feature>
<dbReference type="AlphaFoldDB" id="A0A6B3W001"/>
<proteinExistence type="predicted"/>
<protein>
    <recommendedName>
        <fullName evidence="6">EamA family transporter</fullName>
    </recommendedName>
</protein>
<gene>
    <name evidence="3" type="ORF">G4D64_05090</name>
    <name evidence="2" type="ORF">H1Z61_05130</name>
</gene>
<keyword evidence="1" id="KW-0472">Membrane</keyword>
<feature type="transmembrane region" description="Helical" evidence="1">
    <location>
        <begin position="147"/>
        <end position="166"/>
    </location>
</feature>
<dbReference type="EMBL" id="JAAIWN010000008">
    <property type="protein sequence ID" value="NEY80914.1"/>
    <property type="molecule type" value="Genomic_DNA"/>
</dbReference>
<evidence type="ECO:0000313" key="3">
    <source>
        <dbReference type="EMBL" id="NEY80914.1"/>
    </source>
</evidence>
<dbReference type="Proteomes" id="UP000472971">
    <property type="component" value="Unassembled WGS sequence"/>
</dbReference>
<comment type="caution">
    <text evidence="3">The sequence shown here is derived from an EMBL/GenBank/DDBJ whole genome shotgun (WGS) entry which is preliminary data.</text>
</comment>
<keyword evidence="1" id="KW-1133">Transmembrane helix</keyword>
<organism evidence="3 4">
    <name type="scientific">Bacillus aquiflavi</name>
    <dbReference type="NCBI Taxonomy" id="2672567"/>
    <lineage>
        <taxon>Bacteria</taxon>
        <taxon>Bacillati</taxon>
        <taxon>Bacillota</taxon>
        <taxon>Bacilli</taxon>
        <taxon>Bacillales</taxon>
        <taxon>Bacillaceae</taxon>
        <taxon>Bacillus</taxon>
    </lineage>
</organism>
<feature type="transmembrane region" description="Helical" evidence="1">
    <location>
        <begin position="178"/>
        <end position="198"/>
    </location>
</feature>
<keyword evidence="4" id="KW-1185">Reference proteome</keyword>
<feature type="transmembrane region" description="Helical" evidence="1">
    <location>
        <begin position="218"/>
        <end position="237"/>
    </location>
</feature>
<evidence type="ECO:0000313" key="4">
    <source>
        <dbReference type="Proteomes" id="UP000472971"/>
    </source>
</evidence>